<feature type="compositionally biased region" description="Basic and acidic residues" evidence="3">
    <location>
        <begin position="16"/>
        <end position="25"/>
    </location>
</feature>
<keyword evidence="6" id="KW-1185">Reference proteome</keyword>
<accession>A0A8K0HBG0</accession>
<dbReference type="PROSITE" id="PS51334">
    <property type="entry name" value="PRONE"/>
    <property type="match status" value="1"/>
</dbReference>
<keyword evidence="1 2" id="KW-0344">Guanine-nucleotide releasing factor</keyword>
<feature type="compositionally biased region" description="Low complexity" evidence="3">
    <location>
        <begin position="36"/>
        <end position="47"/>
    </location>
</feature>
<organism evidence="5 6">
    <name type="scientific">Rhamnella rubrinervis</name>
    <dbReference type="NCBI Taxonomy" id="2594499"/>
    <lineage>
        <taxon>Eukaryota</taxon>
        <taxon>Viridiplantae</taxon>
        <taxon>Streptophyta</taxon>
        <taxon>Embryophyta</taxon>
        <taxon>Tracheophyta</taxon>
        <taxon>Spermatophyta</taxon>
        <taxon>Magnoliopsida</taxon>
        <taxon>eudicotyledons</taxon>
        <taxon>Gunneridae</taxon>
        <taxon>Pentapetalae</taxon>
        <taxon>rosids</taxon>
        <taxon>fabids</taxon>
        <taxon>Rosales</taxon>
        <taxon>Rhamnaceae</taxon>
        <taxon>rhamnoid group</taxon>
        <taxon>Rhamneae</taxon>
        <taxon>Rhamnella</taxon>
    </lineage>
</organism>
<sequence length="530" mass="59127">MTYNGLENCIMNQYENESRSRRDECATDSLDDDDSSCSSSKDGFGSFSSKWFSMKRDERGLEEWELSDSPQHFYAKDKKENPTYGILFSDVDAMKEKFAKLLLGEDVTGGCKGVSTALALSNSITNVAATVFGELWKLEPLPEERKSKWQREMDWFLSPTKYMVELVPTTQSGANGRMIEIMTPKARADIHINLPALQKLDSLLIETLDSMVSTEFWYAEGGKSTHQSKRWWLPIPQVPEAGLSDSARKKLLNQGLLVHQVFKAARSINESVLLDMPVPTIIRDALPKSGKANLNEELYKILTKRSSSTEEVLKLLNIKSEHDALCVINRLEAAVFSWKERITENASGKSPIRTSWSSFVKDPTTELDRAELLSEQAEFLVQQLKTRFPNLPQTFLDATKVQYGKDVGHSILEAYSRVLGNLAFTILSRIGDIFREDALSDPSSPVSTCLFPGIYSSKIPQTPKAALHEPVNQKKSVDSRRCDSTSSCTTESENSYNAGKPSPVTATPSRGRVWCMGREACISASPTNSP</sequence>
<dbReference type="AlphaFoldDB" id="A0A8K0HBG0"/>
<feature type="region of interest" description="Disordered" evidence="3">
    <location>
        <begin position="465"/>
        <end position="510"/>
    </location>
</feature>
<dbReference type="EMBL" id="VOIH02000004">
    <property type="protein sequence ID" value="KAF3449245.1"/>
    <property type="molecule type" value="Genomic_DNA"/>
</dbReference>
<evidence type="ECO:0000313" key="5">
    <source>
        <dbReference type="EMBL" id="KAF3449245.1"/>
    </source>
</evidence>
<feature type="domain" description="PRONE" evidence="4">
    <location>
        <begin position="81"/>
        <end position="447"/>
    </location>
</feature>
<evidence type="ECO:0000259" key="4">
    <source>
        <dbReference type="PROSITE" id="PS51334"/>
    </source>
</evidence>
<dbReference type="Pfam" id="PF03759">
    <property type="entry name" value="PRONE"/>
    <property type="match status" value="1"/>
</dbReference>
<dbReference type="PANTHER" id="PTHR33101">
    <property type="entry name" value="ROP GUANINE NUCLEOTIDE EXCHANGE FACTOR 1"/>
    <property type="match status" value="1"/>
</dbReference>
<reference evidence="5" key="1">
    <citation type="submission" date="2020-03" db="EMBL/GenBank/DDBJ databases">
        <title>A high-quality chromosome-level genome assembly of a woody plant with both climbing and erect habits, Rhamnella rubrinervis.</title>
        <authorList>
            <person name="Lu Z."/>
            <person name="Yang Y."/>
            <person name="Zhu X."/>
            <person name="Sun Y."/>
        </authorList>
    </citation>
    <scope>NUCLEOTIDE SEQUENCE</scope>
    <source>
        <strain evidence="5">BYM</strain>
        <tissue evidence="5">Leaf</tissue>
    </source>
</reference>
<dbReference type="Proteomes" id="UP000796880">
    <property type="component" value="Unassembled WGS sequence"/>
</dbReference>
<dbReference type="FunFam" id="1.20.58.2010:FF:000001">
    <property type="entry name" value="Rop guanine nucleotide exchange factor 14"/>
    <property type="match status" value="1"/>
</dbReference>
<evidence type="ECO:0000256" key="3">
    <source>
        <dbReference type="SAM" id="MobiDB-lite"/>
    </source>
</evidence>
<evidence type="ECO:0000313" key="6">
    <source>
        <dbReference type="Proteomes" id="UP000796880"/>
    </source>
</evidence>
<dbReference type="Gene3D" id="1.20.58.2010">
    <property type="entry name" value="PRONE domain, subdomain 1"/>
    <property type="match status" value="2"/>
</dbReference>
<evidence type="ECO:0000256" key="1">
    <source>
        <dbReference type="ARBA" id="ARBA00022658"/>
    </source>
</evidence>
<gene>
    <name evidence="5" type="ORF">FNV43_RR09973</name>
</gene>
<name>A0A8K0HBG0_9ROSA</name>
<feature type="compositionally biased region" description="Basic and acidic residues" evidence="3">
    <location>
        <begin position="471"/>
        <end position="483"/>
    </location>
</feature>
<dbReference type="InterPro" id="IPR005512">
    <property type="entry name" value="PRONE_dom"/>
</dbReference>
<feature type="region of interest" description="Disordered" evidence="3">
    <location>
        <begin position="16"/>
        <end position="47"/>
    </location>
</feature>
<dbReference type="OrthoDB" id="1053009at2759"/>
<evidence type="ECO:0000256" key="2">
    <source>
        <dbReference type="PROSITE-ProRule" id="PRU00663"/>
    </source>
</evidence>
<protein>
    <recommendedName>
        <fullName evidence="4">PRONE domain-containing protein</fullName>
    </recommendedName>
</protein>
<dbReference type="InterPro" id="IPR038937">
    <property type="entry name" value="RopGEF"/>
</dbReference>
<dbReference type="FunFam" id="1.20.58.2010:FF:000003">
    <property type="entry name" value="Rop guanine nucleotide exchange factor 14"/>
    <property type="match status" value="1"/>
</dbReference>
<feature type="compositionally biased region" description="Low complexity" evidence="3">
    <location>
        <begin position="484"/>
        <end position="493"/>
    </location>
</feature>
<comment type="caution">
    <text evidence="5">The sequence shown here is derived from an EMBL/GenBank/DDBJ whole genome shotgun (WGS) entry which is preliminary data.</text>
</comment>
<proteinExistence type="predicted"/>
<dbReference type="GO" id="GO:0005085">
    <property type="term" value="F:guanyl-nucleotide exchange factor activity"/>
    <property type="evidence" value="ECO:0007669"/>
    <property type="project" value="UniProtKB-UniRule"/>
</dbReference>
<dbReference type="PANTHER" id="PTHR33101:SF2">
    <property type="entry name" value="ROP GUANINE NUCLEOTIDE EXCHANGE FACTOR 14"/>
    <property type="match status" value="1"/>
</dbReference>